<dbReference type="SMART" id="SM00693">
    <property type="entry name" value="DysFN"/>
    <property type="match status" value="1"/>
</dbReference>
<dbReference type="PANTHER" id="PTHR31679">
    <property type="entry name" value="PEROXISOMAL MEMBRANE PROTEIN PEX30-RELATED"/>
    <property type="match status" value="1"/>
</dbReference>
<feature type="domain" description="Peroxin/Ferlin" evidence="7">
    <location>
        <begin position="305"/>
        <end position="378"/>
    </location>
</feature>
<feature type="transmembrane region" description="Helical" evidence="6">
    <location>
        <begin position="203"/>
        <end position="226"/>
    </location>
</feature>
<feature type="transmembrane region" description="Helical" evidence="6">
    <location>
        <begin position="178"/>
        <end position="197"/>
    </location>
</feature>
<feature type="transmembrane region" description="Helical" evidence="6">
    <location>
        <begin position="68"/>
        <end position="85"/>
    </location>
</feature>
<protein>
    <recommendedName>
        <fullName evidence="7 8">Peroxin/Ferlin domain-containing protein</fullName>
    </recommendedName>
</protein>
<feature type="domain" description="Peroxin/Ferlin" evidence="8">
    <location>
        <begin position="379"/>
        <end position="412"/>
    </location>
</feature>
<dbReference type="GO" id="GO:0007031">
    <property type="term" value="P:peroxisome organization"/>
    <property type="evidence" value="ECO:0007669"/>
    <property type="project" value="TreeGrafter"/>
</dbReference>
<sequence>MDTNSKASVLSENKKFKARFIHNHGQKPSFIQITPPMISSVLFHAYPLLIIIDNALANIMWLSDDKCLPFIYLTSVWLIISSFIRTETDVNRILPFSKLLSLWLGFISAVFLFLSFMYYVISLVTSLRDAEPPTLDEIVVLLESVLGKLEVLRDELNVWKKLKTSFNGVNKKCSSKRLFFRLFLVGTVFQIVIIRYISVGAYVRFFIITALVYHSTSFQATLRLLWRFTLVRNFYHLGIKNFKISDWLSNRLRMDQIIILTQDSSILVPLIEFLPILLQNKKDEDHIQILQLLNEQKEGFEDHGLKILEIEVHENQRKWHRNKHWSALLLPYERQNFSIEIKNADGSSTMRSCLSTHDLGKEELPNDWHWINNDWDGTDWVYSDSSWRETGRYDSLESFTRSRRWRRRLFHM</sequence>
<accession>A0AA35NP34</accession>
<keyword evidence="3 6" id="KW-1133">Transmembrane helix</keyword>
<evidence type="ECO:0000256" key="6">
    <source>
        <dbReference type="SAM" id="Phobius"/>
    </source>
</evidence>
<dbReference type="GO" id="GO:0005778">
    <property type="term" value="C:peroxisomal membrane"/>
    <property type="evidence" value="ECO:0007669"/>
    <property type="project" value="UniProtKB-SubCell"/>
</dbReference>
<dbReference type="SMART" id="SM00694">
    <property type="entry name" value="DysFC"/>
    <property type="match status" value="1"/>
</dbReference>
<evidence type="ECO:0000259" key="7">
    <source>
        <dbReference type="SMART" id="SM00693"/>
    </source>
</evidence>
<evidence type="ECO:0000256" key="1">
    <source>
        <dbReference type="ARBA" id="ARBA00004585"/>
    </source>
</evidence>
<feature type="transmembrane region" description="Helical" evidence="6">
    <location>
        <begin position="100"/>
        <end position="121"/>
    </location>
</feature>
<dbReference type="InterPro" id="IPR010482">
    <property type="entry name" value="TECPR1-like_DysF"/>
</dbReference>
<keyword evidence="4 6" id="KW-0472">Membrane</keyword>
<name>A0AA35NP34_SACUV</name>
<dbReference type="InterPro" id="IPR052646">
    <property type="entry name" value="Peroxisomal_PEX28-32"/>
</dbReference>
<keyword evidence="5" id="KW-0576">Peroxisome</keyword>
<comment type="subcellular location">
    <subcellularLocation>
        <location evidence="1">Peroxisome membrane</location>
        <topology evidence="1">Multi-pass membrane protein</topology>
    </subcellularLocation>
</comment>
<evidence type="ECO:0000256" key="5">
    <source>
        <dbReference type="ARBA" id="ARBA00023140"/>
    </source>
</evidence>
<reference evidence="9" key="1">
    <citation type="submission" date="2022-10" db="EMBL/GenBank/DDBJ databases">
        <authorList>
            <person name="Byrne P K."/>
        </authorList>
    </citation>
    <scope>NUCLEOTIDE SEQUENCE</scope>
    <source>
        <strain evidence="9">CBS7001</strain>
    </source>
</reference>
<dbReference type="Pfam" id="PF06398">
    <property type="entry name" value="Pex24p"/>
    <property type="match status" value="1"/>
</dbReference>
<dbReference type="PANTHER" id="PTHR31679:SF3">
    <property type="entry name" value="PEROXISOMAL MEMBRANE PROTEIN PEX32"/>
    <property type="match status" value="1"/>
</dbReference>
<dbReference type="Proteomes" id="UP001162090">
    <property type="component" value="Chromosome 4"/>
</dbReference>
<keyword evidence="2 6" id="KW-0812">Transmembrane</keyword>
<evidence type="ECO:0000256" key="3">
    <source>
        <dbReference type="ARBA" id="ARBA00022989"/>
    </source>
</evidence>
<evidence type="ECO:0000313" key="9">
    <source>
        <dbReference type="EMBL" id="CAI4058971.1"/>
    </source>
</evidence>
<dbReference type="EMBL" id="OX365915">
    <property type="protein sequence ID" value="CAI4058971.1"/>
    <property type="molecule type" value="Genomic_DNA"/>
</dbReference>
<dbReference type="InterPro" id="IPR006614">
    <property type="entry name" value="Peroxin/Ferlin"/>
</dbReference>
<evidence type="ECO:0000256" key="2">
    <source>
        <dbReference type="ARBA" id="ARBA00022692"/>
    </source>
</evidence>
<dbReference type="AlphaFoldDB" id="A0AA35NP34"/>
<evidence type="ECO:0000259" key="8">
    <source>
        <dbReference type="SMART" id="SM00694"/>
    </source>
</evidence>
<evidence type="ECO:0000313" key="10">
    <source>
        <dbReference type="Proteomes" id="UP001162090"/>
    </source>
</evidence>
<proteinExistence type="predicted"/>
<gene>
    <name evidence="9" type="primary">SUVC04G3840</name>
    <name evidence="9" type="ORF">SUVC_04G3840</name>
</gene>
<evidence type="ECO:0000256" key="4">
    <source>
        <dbReference type="ARBA" id="ARBA00023136"/>
    </source>
</evidence>
<feature type="transmembrane region" description="Helical" evidence="6">
    <location>
        <begin position="37"/>
        <end position="56"/>
    </location>
</feature>
<organism evidence="9 10">
    <name type="scientific">Saccharomyces uvarum</name>
    <name type="common">Yeast</name>
    <name type="synonym">Saccharomyces bayanus var. uvarum</name>
    <dbReference type="NCBI Taxonomy" id="230603"/>
    <lineage>
        <taxon>Eukaryota</taxon>
        <taxon>Fungi</taxon>
        <taxon>Dikarya</taxon>
        <taxon>Ascomycota</taxon>
        <taxon>Saccharomycotina</taxon>
        <taxon>Saccharomycetes</taxon>
        <taxon>Saccharomycetales</taxon>
        <taxon>Saccharomycetaceae</taxon>
        <taxon>Saccharomyces</taxon>
    </lineage>
</organism>